<comment type="caution">
    <text evidence="2">The sequence shown here is derived from an EMBL/GenBank/DDBJ whole genome shotgun (WGS) entry which is preliminary data.</text>
</comment>
<dbReference type="InterPro" id="IPR012337">
    <property type="entry name" value="RNaseH-like_sf"/>
</dbReference>
<keyword evidence="3" id="KW-1185">Reference proteome</keyword>
<dbReference type="PANTHER" id="PTHR47723">
    <property type="entry name" value="OS05G0353850 PROTEIN"/>
    <property type="match status" value="1"/>
</dbReference>
<dbReference type="Pfam" id="PF13456">
    <property type="entry name" value="RVT_3"/>
    <property type="match status" value="1"/>
</dbReference>
<dbReference type="SUPFAM" id="SSF53098">
    <property type="entry name" value="Ribonuclease H-like"/>
    <property type="match status" value="1"/>
</dbReference>
<dbReference type="InterPro" id="IPR053151">
    <property type="entry name" value="RNase_H-like"/>
</dbReference>
<evidence type="ECO:0000259" key="1">
    <source>
        <dbReference type="Pfam" id="PF13456"/>
    </source>
</evidence>
<accession>A0ABR0PAI1</accession>
<feature type="domain" description="RNase H type-1" evidence="1">
    <location>
        <begin position="59"/>
        <end position="176"/>
    </location>
</feature>
<dbReference type="EMBL" id="JARKNE010000007">
    <property type="protein sequence ID" value="KAK5818238.1"/>
    <property type="molecule type" value="Genomic_DNA"/>
</dbReference>
<proteinExistence type="predicted"/>
<dbReference type="Gene3D" id="3.30.420.10">
    <property type="entry name" value="Ribonuclease H-like superfamily/Ribonuclease H"/>
    <property type="match status" value="1"/>
</dbReference>
<dbReference type="InterPro" id="IPR044730">
    <property type="entry name" value="RNase_H-like_dom_plant"/>
</dbReference>
<dbReference type="Proteomes" id="UP001358586">
    <property type="component" value="Chromosome 7"/>
</dbReference>
<evidence type="ECO:0000313" key="3">
    <source>
        <dbReference type="Proteomes" id="UP001358586"/>
    </source>
</evidence>
<gene>
    <name evidence="2" type="ORF">PVK06_023172</name>
</gene>
<dbReference type="InterPro" id="IPR002156">
    <property type="entry name" value="RNaseH_domain"/>
</dbReference>
<dbReference type="CDD" id="cd06222">
    <property type="entry name" value="RNase_H_like"/>
    <property type="match status" value="1"/>
</dbReference>
<sequence>MHVLRDCLKAKEMWKLIVPIEKQASWAQHFESFLLETKNGSSNLKIHHHCSEDWVSLVTDGAVTRSSRKASTGEVVCDRDGHWILGYTHCLGRCSPFEAELWGILDGILILLNKGYKRVKIQTNNMEVVRALNLEENVESGITLLRRVKRVMRFEGQREIMYVPREYNLVAGKLAKISLSWQTSLQIFEVPHDVVTMSIQQDQAFNLA</sequence>
<evidence type="ECO:0000313" key="2">
    <source>
        <dbReference type="EMBL" id="KAK5818238.1"/>
    </source>
</evidence>
<dbReference type="PANTHER" id="PTHR47723:SF13">
    <property type="entry name" value="PUTATIVE-RELATED"/>
    <property type="match status" value="1"/>
</dbReference>
<reference evidence="2 3" key="1">
    <citation type="submission" date="2023-03" db="EMBL/GenBank/DDBJ databases">
        <title>WGS of Gossypium arboreum.</title>
        <authorList>
            <person name="Yu D."/>
        </authorList>
    </citation>
    <scope>NUCLEOTIDE SEQUENCE [LARGE SCALE GENOMIC DNA]</scope>
    <source>
        <tissue evidence="2">Leaf</tissue>
    </source>
</reference>
<dbReference type="InterPro" id="IPR036397">
    <property type="entry name" value="RNaseH_sf"/>
</dbReference>
<name>A0ABR0PAI1_GOSAR</name>
<protein>
    <recommendedName>
        <fullName evidence="1">RNase H type-1 domain-containing protein</fullName>
    </recommendedName>
</protein>
<organism evidence="2 3">
    <name type="scientific">Gossypium arboreum</name>
    <name type="common">Tree cotton</name>
    <name type="synonym">Gossypium nanking</name>
    <dbReference type="NCBI Taxonomy" id="29729"/>
    <lineage>
        <taxon>Eukaryota</taxon>
        <taxon>Viridiplantae</taxon>
        <taxon>Streptophyta</taxon>
        <taxon>Embryophyta</taxon>
        <taxon>Tracheophyta</taxon>
        <taxon>Spermatophyta</taxon>
        <taxon>Magnoliopsida</taxon>
        <taxon>eudicotyledons</taxon>
        <taxon>Gunneridae</taxon>
        <taxon>Pentapetalae</taxon>
        <taxon>rosids</taxon>
        <taxon>malvids</taxon>
        <taxon>Malvales</taxon>
        <taxon>Malvaceae</taxon>
        <taxon>Malvoideae</taxon>
        <taxon>Gossypium</taxon>
    </lineage>
</organism>